<reference evidence="1" key="1">
    <citation type="submission" date="2021-06" db="EMBL/GenBank/DDBJ databases">
        <authorList>
            <person name="Kallberg Y."/>
            <person name="Tangrot J."/>
            <person name="Rosling A."/>
        </authorList>
    </citation>
    <scope>NUCLEOTIDE SEQUENCE</scope>
    <source>
        <strain evidence="1">MA461A</strain>
    </source>
</reference>
<accession>A0ACA9LPI6</accession>
<keyword evidence="2" id="KW-1185">Reference proteome</keyword>
<proteinExistence type="predicted"/>
<evidence type="ECO:0000313" key="1">
    <source>
        <dbReference type="EMBL" id="CAG8538965.1"/>
    </source>
</evidence>
<comment type="caution">
    <text evidence="1">The sequence shown here is derived from an EMBL/GenBank/DDBJ whole genome shotgun (WGS) entry which is preliminary data.</text>
</comment>
<dbReference type="Proteomes" id="UP000789920">
    <property type="component" value="Unassembled WGS sequence"/>
</dbReference>
<name>A0ACA9LPI6_9GLOM</name>
<protein>
    <submittedName>
        <fullName evidence="1">6482_t:CDS:1</fullName>
    </submittedName>
</protein>
<feature type="non-terminal residue" evidence="1">
    <location>
        <position position="1"/>
    </location>
</feature>
<evidence type="ECO:0000313" key="2">
    <source>
        <dbReference type="Proteomes" id="UP000789920"/>
    </source>
</evidence>
<organism evidence="1 2">
    <name type="scientific">Racocetra persica</name>
    <dbReference type="NCBI Taxonomy" id="160502"/>
    <lineage>
        <taxon>Eukaryota</taxon>
        <taxon>Fungi</taxon>
        <taxon>Fungi incertae sedis</taxon>
        <taxon>Mucoromycota</taxon>
        <taxon>Glomeromycotina</taxon>
        <taxon>Glomeromycetes</taxon>
        <taxon>Diversisporales</taxon>
        <taxon>Gigasporaceae</taxon>
        <taxon>Racocetra</taxon>
    </lineage>
</organism>
<dbReference type="EMBL" id="CAJVQC010004315">
    <property type="protein sequence ID" value="CAG8538965.1"/>
    <property type="molecule type" value="Genomic_DNA"/>
</dbReference>
<sequence length="286" mass="33476">RISVKKNGLPPEKPEKLNDGLDDLKLVPDQEQNPKIKEGELVGIPIQSCHDLIWSNCGYLLVFNDKETIKFLEKERDEPHYFQLETEIRAEGQFMEDIFYYGELKYFVPTNIIESQNNFLKISIEPKQYYSGLVDTLTFQGEKINQYRDFIELSDEKTTSHKPEKTIPEIKKDLEKYYRENNIKSIKLSDEDKELMDIVFNSGEKKVSNTFSNRRDKQKLEQVKIYLKSNNKEILNYSELGDSSIVNPSRNSNKGNGEPEPMLHLQQSESEGEDRQKNMNKSNKEY</sequence>
<gene>
    <name evidence="1" type="ORF">RPERSI_LOCUS3468</name>
</gene>